<accession>A0A446ZIN6</accession>
<evidence type="ECO:0000313" key="1">
    <source>
        <dbReference type="EMBL" id="VAX44394.1"/>
    </source>
</evidence>
<sequence length="228" mass="25759">MFAEFNLDNGDINFSDDTKPLLTDYSRVAPISLQPYDGSIWYGGSKFLQFAQVPANITNSTNNLVGFKADDNNILQVGSDAFLVTQYGSTPFNIDVRVHLQNHIVNYSDAYISTYDATGKIMWSASAFITAPRLIARLEITKDYMSPSNAPWLIYNSPNDKPLYLLTPPFNGIYDLNGDGISYESCIQVKWENNGKRIMVNLSTGRENNHYNLLMRYGYVPVYVVQYP</sequence>
<reference evidence="1 2" key="1">
    <citation type="submission" date="2018-08" db="EMBL/GenBank/DDBJ databases">
        <authorList>
            <person name="Gonzaga-Molto A."/>
        </authorList>
    </citation>
    <scope>NUCLEOTIDE SEQUENCE [LARGE SCALE GENOMIC DNA]</scope>
    <source>
        <strain evidence="1">Acinetobacter calcoaceticus str. 2117</strain>
    </source>
</reference>
<dbReference type="AlphaFoldDB" id="A0A446ZIN6"/>
<protein>
    <submittedName>
        <fullName evidence="1">Uncharacterized protein</fullName>
    </submittedName>
</protein>
<name>A0A446ZIN6_ACICA</name>
<dbReference type="Proteomes" id="UP000294355">
    <property type="component" value="Chromosome"/>
</dbReference>
<evidence type="ECO:0000313" key="2">
    <source>
        <dbReference type="Proteomes" id="UP000294355"/>
    </source>
</evidence>
<organism evidence="1 2">
    <name type="scientific">Acinetobacter calcoaceticus</name>
    <dbReference type="NCBI Taxonomy" id="471"/>
    <lineage>
        <taxon>Bacteria</taxon>
        <taxon>Pseudomonadati</taxon>
        <taxon>Pseudomonadota</taxon>
        <taxon>Gammaproteobacteria</taxon>
        <taxon>Moraxellales</taxon>
        <taxon>Moraxellaceae</taxon>
        <taxon>Acinetobacter</taxon>
        <taxon>Acinetobacter calcoaceticus/baumannii complex</taxon>
    </lineage>
</organism>
<dbReference type="EMBL" id="LS999521">
    <property type="protein sequence ID" value="VAX44394.1"/>
    <property type="molecule type" value="Genomic_DNA"/>
</dbReference>
<dbReference type="RefSeq" id="WP_133973188.1">
    <property type="nucleotide sequence ID" value="NZ_LS999521.1"/>
</dbReference>
<gene>
    <name evidence="1" type="ORF">AC2117_01576</name>
</gene>
<proteinExistence type="predicted"/>